<dbReference type="OrthoDB" id="515366at2759"/>
<feature type="compositionally biased region" description="Basic and acidic residues" evidence="2">
    <location>
        <begin position="119"/>
        <end position="133"/>
    </location>
</feature>
<dbReference type="InterPro" id="IPR025934">
    <property type="entry name" value="NudC_N_dom"/>
</dbReference>
<evidence type="ECO:0000259" key="3">
    <source>
        <dbReference type="PROSITE" id="PS51203"/>
    </source>
</evidence>
<keyword evidence="1" id="KW-0597">Phosphoprotein</keyword>
<dbReference type="InterPro" id="IPR037898">
    <property type="entry name" value="NudC_fam"/>
</dbReference>
<dbReference type="SUPFAM" id="SSF49764">
    <property type="entry name" value="HSP20-like chaperones"/>
    <property type="match status" value="1"/>
</dbReference>
<dbReference type="InterPro" id="IPR008978">
    <property type="entry name" value="HSP20-like_chaperone"/>
</dbReference>
<accession>A0A154P906</accession>
<dbReference type="PANTHER" id="PTHR12356">
    <property type="entry name" value="NUCLEAR MOVEMENT PROTEIN NUDC"/>
    <property type="match status" value="1"/>
</dbReference>
<reference evidence="4 5" key="1">
    <citation type="submission" date="2015-07" db="EMBL/GenBank/DDBJ databases">
        <title>The genome of Dufourea novaeangliae.</title>
        <authorList>
            <person name="Pan H."/>
            <person name="Kapheim K."/>
        </authorList>
    </citation>
    <scope>NUCLEOTIDE SEQUENCE [LARGE SCALE GENOMIC DNA]</scope>
    <source>
        <strain evidence="4">0120121106</strain>
        <tissue evidence="4">Whole body</tissue>
    </source>
</reference>
<evidence type="ECO:0000313" key="5">
    <source>
        <dbReference type="Proteomes" id="UP000076502"/>
    </source>
</evidence>
<protein>
    <submittedName>
        <fullName evidence="4">NudC domain-containing protein 3</fullName>
    </submittedName>
</protein>
<dbReference type="Gene3D" id="2.60.40.790">
    <property type="match status" value="1"/>
</dbReference>
<sequence length="322" mass="37029">MNCDHDQAFLQILKEEKNITNFLDVFFGFLYRCTDFYVESGPDQKLGFQPGLIEKLVLNSFQKWKNISKFPNVVDLPKNHDSNVQYNMEIKHNEMGIEEETGPQVVQEIEVETSTENEISDRPVKPVEKDRSSDSYNGAVRDNYTWSQTINNLDVLVKLPSCIKTSKDLKVHLNSKQIKIEARTSTLAQCQEVEDHSSEWTIIFMGEFSFKVKNAESVWTIVPGGHVSIHFEKVSERWWDALIVGEPKIDLSKIDCSRNLEEMGSEAQMKVQELMWNHQQKLLGKPTTEQIKMEKILKKAWDAEGSPFTGTPYDPSTVQFSD</sequence>
<dbReference type="STRING" id="178035.A0A154P906"/>
<dbReference type="PROSITE" id="PS51203">
    <property type="entry name" value="CS"/>
    <property type="match status" value="1"/>
</dbReference>
<dbReference type="AlphaFoldDB" id="A0A154P906"/>
<dbReference type="Pfam" id="PF04969">
    <property type="entry name" value="CS"/>
    <property type="match status" value="1"/>
</dbReference>
<organism evidence="4 5">
    <name type="scientific">Dufourea novaeangliae</name>
    <name type="common">Sweat bee</name>
    <dbReference type="NCBI Taxonomy" id="178035"/>
    <lineage>
        <taxon>Eukaryota</taxon>
        <taxon>Metazoa</taxon>
        <taxon>Ecdysozoa</taxon>
        <taxon>Arthropoda</taxon>
        <taxon>Hexapoda</taxon>
        <taxon>Insecta</taxon>
        <taxon>Pterygota</taxon>
        <taxon>Neoptera</taxon>
        <taxon>Endopterygota</taxon>
        <taxon>Hymenoptera</taxon>
        <taxon>Apocrita</taxon>
        <taxon>Aculeata</taxon>
        <taxon>Apoidea</taxon>
        <taxon>Anthophila</taxon>
        <taxon>Halictidae</taxon>
        <taxon>Rophitinae</taxon>
        <taxon>Dufourea</taxon>
    </lineage>
</organism>
<evidence type="ECO:0000256" key="1">
    <source>
        <dbReference type="ARBA" id="ARBA00022553"/>
    </source>
</evidence>
<dbReference type="Proteomes" id="UP000076502">
    <property type="component" value="Unassembled WGS sequence"/>
</dbReference>
<gene>
    <name evidence="4" type="ORF">WN55_09236</name>
</gene>
<feature type="domain" description="CS" evidence="3">
    <location>
        <begin position="139"/>
        <end position="243"/>
    </location>
</feature>
<dbReference type="GO" id="GO:0006457">
    <property type="term" value="P:protein folding"/>
    <property type="evidence" value="ECO:0007669"/>
    <property type="project" value="TreeGrafter"/>
</dbReference>
<name>A0A154P906_DUFNO</name>
<dbReference type="GO" id="GO:0051082">
    <property type="term" value="F:unfolded protein binding"/>
    <property type="evidence" value="ECO:0007669"/>
    <property type="project" value="TreeGrafter"/>
</dbReference>
<dbReference type="GO" id="GO:0005737">
    <property type="term" value="C:cytoplasm"/>
    <property type="evidence" value="ECO:0007669"/>
    <property type="project" value="TreeGrafter"/>
</dbReference>
<dbReference type="Pfam" id="PF14050">
    <property type="entry name" value="Nudc_N"/>
    <property type="match status" value="1"/>
</dbReference>
<dbReference type="EMBL" id="KQ434846">
    <property type="protein sequence ID" value="KZC08332.1"/>
    <property type="molecule type" value="Genomic_DNA"/>
</dbReference>
<proteinExistence type="predicted"/>
<evidence type="ECO:0000256" key="2">
    <source>
        <dbReference type="SAM" id="MobiDB-lite"/>
    </source>
</evidence>
<evidence type="ECO:0000313" key="4">
    <source>
        <dbReference type="EMBL" id="KZC08332.1"/>
    </source>
</evidence>
<dbReference type="InterPro" id="IPR007052">
    <property type="entry name" value="CS_dom"/>
</dbReference>
<feature type="region of interest" description="Disordered" evidence="2">
    <location>
        <begin position="111"/>
        <end position="134"/>
    </location>
</feature>
<dbReference type="PANTHER" id="PTHR12356:SF19">
    <property type="entry name" value="NUDC DOMAIN-CONTAINING PROTEIN 3"/>
    <property type="match status" value="1"/>
</dbReference>
<keyword evidence="5" id="KW-1185">Reference proteome</keyword>